<evidence type="ECO:0000313" key="3">
    <source>
        <dbReference type="Proteomes" id="UP001054857"/>
    </source>
</evidence>
<accession>A0AAD3DJ56</accession>
<keyword evidence="3" id="KW-1185">Reference proteome</keyword>
<dbReference type="AlphaFoldDB" id="A0AAD3DJ56"/>
<evidence type="ECO:0000256" key="1">
    <source>
        <dbReference type="SAM" id="MobiDB-lite"/>
    </source>
</evidence>
<dbReference type="Proteomes" id="UP001054857">
    <property type="component" value="Unassembled WGS sequence"/>
</dbReference>
<organism evidence="2 3">
    <name type="scientific">Astrephomene gubernaculifera</name>
    <dbReference type="NCBI Taxonomy" id="47775"/>
    <lineage>
        <taxon>Eukaryota</taxon>
        <taxon>Viridiplantae</taxon>
        <taxon>Chlorophyta</taxon>
        <taxon>core chlorophytes</taxon>
        <taxon>Chlorophyceae</taxon>
        <taxon>CS clade</taxon>
        <taxon>Chlamydomonadales</taxon>
        <taxon>Astrephomenaceae</taxon>
        <taxon>Astrephomene</taxon>
    </lineage>
</organism>
<feature type="compositionally biased region" description="Low complexity" evidence="1">
    <location>
        <begin position="115"/>
        <end position="124"/>
    </location>
</feature>
<feature type="compositionally biased region" description="Polar residues" evidence="1">
    <location>
        <begin position="94"/>
        <end position="110"/>
    </location>
</feature>
<evidence type="ECO:0000313" key="2">
    <source>
        <dbReference type="EMBL" id="GFR42809.1"/>
    </source>
</evidence>
<feature type="non-terminal residue" evidence="2">
    <location>
        <position position="350"/>
    </location>
</feature>
<sequence>MMPRFGQASMRHDCTAAATSSHASLSSHKFLQLRTAPASAVAVPRPLASPFLNHMGAKRGEAIVPRVAAPAPPSPMEAVNASAAVAPITTIAAGSSSGYGSTDRQGQDTTGFVPGSSSSSSTGIARGGSGGRFPGRGGRGRGARGGRGGRGYGGGYYGGRTAGPDQLLHATHGSVLVAAGQQGPVVVVPGELEAMRQQVARLTDLLAEQRQRDVELRRQHWELRKQLNTLLQSFREATVPQPPLPPPAAAAAVPTATATTITTTAATVNPAAAAAPTPTPDAVATAAAVDAPVGSTAAVPAAMDLPSEEAVTASAAAVATPAATASVSTGATWADEVAASSPVSAPAAAV</sequence>
<dbReference type="EMBL" id="BMAR01000004">
    <property type="protein sequence ID" value="GFR42809.1"/>
    <property type="molecule type" value="Genomic_DNA"/>
</dbReference>
<gene>
    <name evidence="2" type="ORF">Agub_g3698</name>
</gene>
<proteinExistence type="predicted"/>
<comment type="caution">
    <text evidence="2">The sequence shown here is derived from an EMBL/GenBank/DDBJ whole genome shotgun (WGS) entry which is preliminary data.</text>
</comment>
<reference evidence="2 3" key="1">
    <citation type="journal article" date="2021" name="Sci. Rep.">
        <title>Genome sequencing of the multicellular alga Astrephomene provides insights into convergent evolution of germ-soma differentiation.</title>
        <authorList>
            <person name="Yamashita S."/>
            <person name="Yamamoto K."/>
            <person name="Matsuzaki R."/>
            <person name="Suzuki S."/>
            <person name="Yamaguchi H."/>
            <person name="Hirooka S."/>
            <person name="Minakuchi Y."/>
            <person name="Miyagishima S."/>
            <person name="Kawachi M."/>
            <person name="Toyoda A."/>
            <person name="Nozaki H."/>
        </authorList>
    </citation>
    <scope>NUCLEOTIDE SEQUENCE [LARGE SCALE GENOMIC DNA]</scope>
    <source>
        <strain evidence="2 3">NIES-4017</strain>
    </source>
</reference>
<feature type="compositionally biased region" description="Gly residues" evidence="1">
    <location>
        <begin position="125"/>
        <end position="137"/>
    </location>
</feature>
<feature type="region of interest" description="Disordered" evidence="1">
    <location>
        <begin position="94"/>
        <end position="150"/>
    </location>
</feature>
<protein>
    <submittedName>
        <fullName evidence="2">Uncharacterized protein</fullName>
    </submittedName>
</protein>
<name>A0AAD3DJ56_9CHLO</name>